<evidence type="ECO:0000256" key="4">
    <source>
        <dbReference type="SAM" id="MobiDB-lite"/>
    </source>
</evidence>
<evidence type="ECO:0000313" key="6">
    <source>
        <dbReference type="EMBL" id="GAA2410726.1"/>
    </source>
</evidence>
<reference evidence="7" key="1">
    <citation type="journal article" date="2019" name="Int. J. Syst. Evol. Microbiol.">
        <title>The Global Catalogue of Microorganisms (GCM) 10K type strain sequencing project: providing services to taxonomists for standard genome sequencing and annotation.</title>
        <authorList>
            <consortium name="The Broad Institute Genomics Platform"/>
            <consortium name="The Broad Institute Genome Sequencing Center for Infectious Disease"/>
            <person name="Wu L."/>
            <person name="Ma J."/>
        </authorList>
    </citation>
    <scope>NUCLEOTIDE SEQUENCE [LARGE SCALE GENOMIC DNA]</scope>
    <source>
        <strain evidence="7">JCM 3325</strain>
    </source>
</reference>
<dbReference type="Gene3D" id="3.40.50.300">
    <property type="entry name" value="P-loop containing nucleotide triphosphate hydrolases"/>
    <property type="match status" value="1"/>
</dbReference>
<proteinExistence type="predicted"/>
<dbReference type="InterPro" id="IPR027417">
    <property type="entry name" value="P-loop_NTPase"/>
</dbReference>
<feature type="compositionally biased region" description="Basic and acidic residues" evidence="4">
    <location>
        <begin position="1"/>
        <end position="18"/>
    </location>
</feature>
<gene>
    <name evidence="6" type="ORF">GCM10010191_19640</name>
</gene>
<sequence length="299" mass="32819">MELARKETSSTIPRRDSEPQPGGDPEQTDIKIRSRGVERRFRGGRGRLPLPGRLRRRAADGEVHALGPLDLDIATGEFCCLVGPSGCGKSTYLRLVAGLLRPSAGRLEIRATSPDPAAMIFQDYGIYPWKTVLANVRFGLDVQGVPRKEAAARARDWLARLGLTDFADSYPAALSGGMRQRVSIARALAVEPEILLMDEPFAALDAQLRTILQEELLAICDADRRTVLFVTHSLEEAIVLGDRVLVMSARPGRIMAERVPPFGRPRSGDVRNSPECAELKAELWHLLRGEVEPPGRGSE</sequence>
<name>A0ABP5VSH1_9ACTN</name>
<keyword evidence="2" id="KW-0547">Nucleotide-binding</keyword>
<dbReference type="InterPro" id="IPR003439">
    <property type="entry name" value="ABC_transporter-like_ATP-bd"/>
</dbReference>
<feature type="domain" description="ABC transporter" evidence="5">
    <location>
        <begin position="32"/>
        <end position="274"/>
    </location>
</feature>
<organism evidence="6 7">
    <name type="scientific">Actinomadura vinacea</name>
    <dbReference type="NCBI Taxonomy" id="115336"/>
    <lineage>
        <taxon>Bacteria</taxon>
        <taxon>Bacillati</taxon>
        <taxon>Actinomycetota</taxon>
        <taxon>Actinomycetes</taxon>
        <taxon>Streptosporangiales</taxon>
        <taxon>Thermomonosporaceae</taxon>
        <taxon>Actinomadura</taxon>
    </lineage>
</organism>
<dbReference type="SUPFAM" id="SSF52540">
    <property type="entry name" value="P-loop containing nucleoside triphosphate hydrolases"/>
    <property type="match status" value="1"/>
</dbReference>
<keyword evidence="7" id="KW-1185">Reference proteome</keyword>
<dbReference type="EMBL" id="BAAARW010000006">
    <property type="protein sequence ID" value="GAA2410726.1"/>
    <property type="molecule type" value="Genomic_DNA"/>
</dbReference>
<dbReference type="CDD" id="cd03293">
    <property type="entry name" value="ABC_NrtD_SsuB_transporters"/>
    <property type="match status" value="1"/>
</dbReference>
<evidence type="ECO:0000259" key="5">
    <source>
        <dbReference type="PROSITE" id="PS50893"/>
    </source>
</evidence>
<dbReference type="PROSITE" id="PS50893">
    <property type="entry name" value="ABC_TRANSPORTER_2"/>
    <property type="match status" value="1"/>
</dbReference>
<feature type="region of interest" description="Disordered" evidence="4">
    <location>
        <begin position="1"/>
        <end position="30"/>
    </location>
</feature>
<dbReference type="GO" id="GO:0005524">
    <property type="term" value="F:ATP binding"/>
    <property type="evidence" value="ECO:0007669"/>
    <property type="project" value="UniProtKB-KW"/>
</dbReference>
<accession>A0ABP5VSH1</accession>
<dbReference type="RefSeq" id="WP_344588360.1">
    <property type="nucleotide sequence ID" value="NZ_BAAARW010000006.1"/>
</dbReference>
<dbReference type="PROSITE" id="PS00211">
    <property type="entry name" value="ABC_TRANSPORTER_1"/>
    <property type="match status" value="1"/>
</dbReference>
<evidence type="ECO:0000256" key="2">
    <source>
        <dbReference type="ARBA" id="ARBA00022741"/>
    </source>
</evidence>
<keyword evidence="3 6" id="KW-0067">ATP-binding</keyword>
<dbReference type="Pfam" id="PF00005">
    <property type="entry name" value="ABC_tran"/>
    <property type="match status" value="1"/>
</dbReference>
<dbReference type="PANTHER" id="PTHR42788">
    <property type="entry name" value="TAURINE IMPORT ATP-BINDING PROTEIN-RELATED"/>
    <property type="match status" value="1"/>
</dbReference>
<dbReference type="InterPro" id="IPR003593">
    <property type="entry name" value="AAA+_ATPase"/>
</dbReference>
<keyword evidence="1" id="KW-0813">Transport</keyword>
<evidence type="ECO:0000313" key="7">
    <source>
        <dbReference type="Proteomes" id="UP001501231"/>
    </source>
</evidence>
<dbReference type="InterPro" id="IPR017871">
    <property type="entry name" value="ABC_transporter-like_CS"/>
</dbReference>
<evidence type="ECO:0000256" key="1">
    <source>
        <dbReference type="ARBA" id="ARBA00022448"/>
    </source>
</evidence>
<dbReference type="SMART" id="SM00382">
    <property type="entry name" value="AAA"/>
    <property type="match status" value="1"/>
</dbReference>
<dbReference type="Proteomes" id="UP001501231">
    <property type="component" value="Unassembled WGS sequence"/>
</dbReference>
<comment type="caution">
    <text evidence="6">The sequence shown here is derived from an EMBL/GenBank/DDBJ whole genome shotgun (WGS) entry which is preliminary data.</text>
</comment>
<protein>
    <submittedName>
        <fullName evidence="6">ABC transporter ATP-binding protein</fullName>
    </submittedName>
</protein>
<evidence type="ECO:0000256" key="3">
    <source>
        <dbReference type="ARBA" id="ARBA00022840"/>
    </source>
</evidence>
<dbReference type="InterPro" id="IPR050166">
    <property type="entry name" value="ABC_transporter_ATP-bind"/>
</dbReference>
<dbReference type="PANTHER" id="PTHR42788:SF13">
    <property type="entry name" value="ALIPHATIC SULFONATES IMPORT ATP-BINDING PROTEIN SSUB"/>
    <property type="match status" value="1"/>
</dbReference>